<evidence type="ECO:0000259" key="7">
    <source>
        <dbReference type="PROSITE" id="PS50975"/>
    </source>
</evidence>
<dbReference type="InterPro" id="IPR013815">
    <property type="entry name" value="ATP_grasp_subdomain_1"/>
</dbReference>
<dbReference type="InterPro" id="IPR003135">
    <property type="entry name" value="ATP-grasp_carboxylate-amine"/>
</dbReference>
<organism evidence="8 9">
    <name type="scientific">Sphingobium fluviale</name>
    <dbReference type="NCBI Taxonomy" id="2506423"/>
    <lineage>
        <taxon>Bacteria</taxon>
        <taxon>Pseudomonadati</taxon>
        <taxon>Pseudomonadota</taxon>
        <taxon>Alphaproteobacteria</taxon>
        <taxon>Sphingomonadales</taxon>
        <taxon>Sphingomonadaceae</taxon>
        <taxon>Sphingobium</taxon>
    </lineage>
</organism>
<dbReference type="GO" id="GO:0046872">
    <property type="term" value="F:metal ion binding"/>
    <property type="evidence" value="ECO:0007669"/>
    <property type="project" value="InterPro"/>
</dbReference>
<keyword evidence="1 5" id="KW-0436">Ligase</keyword>
<comment type="subunit">
    <text evidence="5 6">Homodimer.</text>
</comment>
<dbReference type="GO" id="GO:0034028">
    <property type="term" value="F:5-(carboxyamino)imidazole ribonucleotide synthase activity"/>
    <property type="evidence" value="ECO:0007669"/>
    <property type="project" value="UniProtKB-UniRule"/>
</dbReference>
<dbReference type="Gene3D" id="3.30.470.20">
    <property type="entry name" value="ATP-grasp fold, B domain"/>
    <property type="match status" value="1"/>
</dbReference>
<dbReference type="GO" id="GO:0005524">
    <property type="term" value="F:ATP binding"/>
    <property type="evidence" value="ECO:0007669"/>
    <property type="project" value="UniProtKB-UniRule"/>
</dbReference>
<evidence type="ECO:0000256" key="2">
    <source>
        <dbReference type="ARBA" id="ARBA00022741"/>
    </source>
</evidence>
<dbReference type="InterPro" id="IPR005875">
    <property type="entry name" value="PurK"/>
</dbReference>
<dbReference type="Proteomes" id="UP000290958">
    <property type="component" value="Unassembled WGS sequence"/>
</dbReference>
<dbReference type="EMBL" id="SBKP01000009">
    <property type="protein sequence ID" value="RXR28445.1"/>
    <property type="molecule type" value="Genomic_DNA"/>
</dbReference>
<protein>
    <recommendedName>
        <fullName evidence="5 6">N5-carboxyaminoimidazole ribonucleotide synthase</fullName>
        <shortName evidence="5 6">N5-CAIR synthase</shortName>
        <ecNumber evidence="5 6">6.3.4.18</ecNumber>
    </recommendedName>
    <alternativeName>
        <fullName evidence="5 6">5-(carboxyamino)imidazole ribonucleotide synthetase</fullName>
    </alternativeName>
</protein>
<dbReference type="InterPro" id="IPR011054">
    <property type="entry name" value="Rudment_hybrid_motif"/>
</dbReference>
<dbReference type="SUPFAM" id="SSF51246">
    <property type="entry name" value="Rudiment single hybrid motif"/>
    <property type="match status" value="1"/>
</dbReference>
<dbReference type="PANTHER" id="PTHR11609:SF5">
    <property type="entry name" value="PHOSPHORIBOSYLAMINOIMIDAZOLE CARBOXYLASE"/>
    <property type="match status" value="1"/>
</dbReference>
<evidence type="ECO:0000256" key="4">
    <source>
        <dbReference type="ARBA" id="ARBA00022840"/>
    </source>
</evidence>
<comment type="pathway">
    <text evidence="5 6">Purine metabolism; IMP biosynthesis via de novo pathway; 5-amino-1-(5-phospho-D-ribosyl)imidazole-4-carboxylate from 5-amino-1-(5-phospho-D-ribosyl)imidazole (N5-CAIR route): step 1/2.</text>
</comment>
<keyword evidence="2 5" id="KW-0547">Nucleotide-binding</keyword>
<dbReference type="NCBIfam" id="NF004676">
    <property type="entry name" value="PRK06019.1-2"/>
    <property type="match status" value="1"/>
</dbReference>
<evidence type="ECO:0000313" key="8">
    <source>
        <dbReference type="EMBL" id="RXR28445.1"/>
    </source>
</evidence>
<keyword evidence="9" id="KW-1185">Reference proteome</keyword>
<dbReference type="PANTHER" id="PTHR11609">
    <property type="entry name" value="PURINE BIOSYNTHESIS PROTEIN 6/7, PUR6/7"/>
    <property type="match status" value="1"/>
</dbReference>
<dbReference type="RefSeq" id="WP_129404518.1">
    <property type="nucleotide sequence ID" value="NZ_SBKP01000009.1"/>
</dbReference>
<dbReference type="GO" id="GO:0004638">
    <property type="term" value="F:phosphoribosylaminoimidazole carboxylase activity"/>
    <property type="evidence" value="ECO:0007669"/>
    <property type="project" value="InterPro"/>
</dbReference>
<accession>A0A4Q1KGK3</accession>
<dbReference type="UniPathway" id="UPA00074">
    <property type="reaction ID" value="UER00942"/>
</dbReference>
<name>A0A4Q1KGK3_9SPHN</name>
<sequence>MSALPPGSIIGIIGGGQLGRMLGMAAAQLGYRAHIYAPEESGPAADTCAAWTQGAYEDADRLGAFADAVDVLTYEFENVDSGAMETLSQHGLVRPGVEALRIAQDRLKEKRFVTDLGVTTAPFAAVDSLADLEAVLTRIGTPSILKTNRFGYDGKGQVRLHAADEAVAAWEAVKGQPCILEGFVTFDAEFSVILVRGTEGEVRFWDSPHNVHVNGILSTSTLPAGPLIRAQVEPARHLARKVAEALDYVGVLTLEFFATAHGPVFNEMAPRVHNSGHWTIEGAVTSQFENHIRAICGLPLGDTKLAAEGVNMRNLIGEDAHQWQEILADPANHLHLYGKHGARAGRKMGHVTRLEL</sequence>
<comment type="catalytic activity">
    <reaction evidence="5 6">
        <text>5-amino-1-(5-phospho-beta-D-ribosyl)imidazole + hydrogencarbonate + ATP = 5-carboxyamino-1-(5-phospho-D-ribosyl)imidazole + ADP + phosphate + 2 H(+)</text>
        <dbReference type="Rhea" id="RHEA:19317"/>
        <dbReference type="ChEBI" id="CHEBI:15378"/>
        <dbReference type="ChEBI" id="CHEBI:17544"/>
        <dbReference type="ChEBI" id="CHEBI:30616"/>
        <dbReference type="ChEBI" id="CHEBI:43474"/>
        <dbReference type="ChEBI" id="CHEBI:58730"/>
        <dbReference type="ChEBI" id="CHEBI:137981"/>
        <dbReference type="ChEBI" id="CHEBI:456216"/>
        <dbReference type="EC" id="6.3.4.18"/>
    </reaction>
</comment>
<dbReference type="FunFam" id="3.30.1490.20:FF:000015">
    <property type="entry name" value="N5-carboxyaminoimidazole ribonucleotide synthase"/>
    <property type="match status" value="1"/>
</dbReference>
<dbReference type="GO" id="GO:0006189">
    <property type="term" value="P:'de novo' IMP biosynthetic process"/>
    <property type="evidence" value="ECO:0007669"/>
    <property type="project" value="UniProtKB-UniRule"/>
</dbReference>
<gene>
    <name evidence="5 6" type="primary">purK</name>
    <name evidence="8" type="ORF">EQG66_10420</name>
</gene>
<evidence type="ECO:0000256" key="3">
    <source>
        <dbReference type="ARBA" id="ARBA00022755"/>
    </source>
</evidence>
<dbReference type="HAMAP" id="MF_01928">
    <property type="entry name" value="PurK"/>
    <property type="match status" value="1"/>
</dbReference>
<comment type="function">
    <text evidence="5">Catalyzes the ATP-dependent conversion of 5-aminoimidazole ribonucleotide (AIR) and HCO(3)(-) to N5-carboxyaminoimidazole ribonucleotide (N5-CAIR).</text>
</comment>
<dbReference type="EC" id="6.3.4.18" evidence="5 6"/>
<dbReference type="InterPro" id="IPR054350">
    <property type="entry name" value="PurT/PurK_preATP-grasp"/>
</dbReference>
<keyword evidence="4 5" id="KW-0067">ATP-binding</keyword>
<dbReference type="InterPro" id="IPR040686">
    <property type="entry name" value="PurK_C"/>
</dbReference>
<evidence type="ECO:0000256" key="1">
    <source>
        <dbReference type="ARBA" id="ARBA00022598"/>
    </source>
</evidence>
<dbReference type="Gene3D" id="3.30.1490.20">
    <property type="entry name" value="ATP-grasp fold, A domain"/>
    <property type="match status" value="1"/>
</dbReference>
<evidence type="ECO:0000256" key="6">
    <source>
        <dbReference type="RuleBase" id="RU361200"/>
    </source>
</evidence>
<dbReference type="SUPFAM" id="SSF56059">
    <property type="entry name" value="Glutathione synthetase ATP-binding domain-like"/>
    <property type="match status" value="1"/>
</dbReference>
<dbReference type="InterPro" id="IPR016185">
    <property type="entry name" value="PreATP-grasp_dom_sf"/>
</dbReference>
<dbReference type="NCBIfam" id="TIGR01161">
    <property type="entry name" value="purK"/>
    <property type="match status" value="1"/>
</dbReference>
<dbReference type="OrthoDB" id="9804625at2"/>
<evidence type="ECO:0000313" key="9">
    <source>
        <dbReference type="Proteomes" id="UP000290958"/>
    </source>
</evidence>
<proteinExistence type="inferred from homology"/>
<comment type="similarity">
    <text evidence="5 6">Belongs to the PurK/PurT family.</text>
</comment>
<dbReference type="Pfam" id="PF02222">
    <property type="entry name" value="ATP-grasp"/>
    <property type="match status" value="1"/>
</dbReference>
<dbReference type="Gene3D" id="3.40.50.20">
    <property type="match status" value="1"/>
</dbReference>
<dbReference type="InterPro" id="IPR011761">
    <property type="entry name" value="ATP-grasp"/>
</dbReference>
<dbReference type="PROSITE" id="PS50975">
    <property type="entry name" value="ATP_GRASP"/>
    <property type="match status" value="1"/>
</dbReference>
<dbReference type="SUPFAM" id="SSF52440">
    <property type="entry name" value="PreATP-grasp domain"/>
    <property type="match status" value="1"/>
</dbReference>
<feature type="binding site" evidence="5">
    <location>
        <position position="189"/>
    </location>
    <ligand>
        <name>ATP</name>
        <dbReference type="ChEBI" id="CHEBI:30616"/>
    </ligand>
</feature>
<dbReference type="GO" id="GO:0005829">
    <property type="term" value="C:cytosol"/>
    <property type="evidence" value="ECO:0007669"/>
    <property type="project" value="TreeGrafter"/>
</dbReference>
<feature type="binding site" evidence="5">
    <location>
        <position position="146"/>
    </location>
    <ligand>
        <name>ATP</name>
        <dbReference type="ChEBI" id="CHEBI:30616"/>
    </ligand>
</feature>
<evidence type="ECO:0000256" key="5">
    <source>
        <dbReference type="HAMAP-Rule" id="MF_01928"/>
    </source>
</evidence>
<dbReference type="AlphaFoldDB" id="A0A4Q1KGK3"/>
<feature type="binding site" evidence="5">
    <location>
        <begin position="181"/>
        <end position="184"/>
    </location>
    <ligand>
        <name>ATP</name>
        <dbReference type="ChEBI" id="CHEBI:30616"/>
    </ligand>
</feature>
<feature type="domain" description="ATP-grasp" evidence="7">
    <location>
        <begin position="110"/>
        <end position="296"/>
    </location>
</feature>
<dbReference type="Pfam" id="PF22660">
    <property type="entry name" value="RS_preATP-grasp-like"/>
    <property type="match status" value="1"/>
</dbReference>
<dbReference type="Pfam" id="PF17769">
    <property type="entry name" value="PurK_C"/>
    <property type="match status" value="1"/>
</dbReference>
<feature type="binding site" evidence="5">
    <location>
        <begin position="151"/>
        <end position="157"/>
    </location>
    <ligand>
        <name>ATP</name>
        <dbReference type="ChEBI" id="CHEBI:30616"/>
    </ligand>
</feature>
<comment type="function">
    <text evidence="6">Catalyzes the ATP-dependent conversion of 5-aminoimidazole ribonucleotide (AIR) and HCO(3)- to N5-carboxyaminoimidazole ribonucleotide (N5-CAIR).</text>
</comment>
<feature type="binding site" evidence="5">
    <location>
        <position position="212"/>
    </location>
    <ligand>
        <name>ATP</name>
        <dbReference type="ChEBI" id="CHEBI:30616"/>
    </ligand>
</feature>
<keyword evidence="3 5" id="KW-0658">Purine biosynthesis</keyword>
<feature type="binding site" evidence="5">
    <location>
        <position position="106"/>
    </location>
    <ligand>
        <name>ATP</name>
        <dbReference type="ChEBI" id="CHEBI:30616"/>
    </ligand>
</feature>
<feature type="binding site" evidence="5">
    <location>
        <begin position="266"/>
        <end position="267"/>
    </location>
    <ligand>
        <name>ATP</name>
        <dbReference type="ChEBI" id="CHEBI:30616"/>
    </ligand>
</feature>
<dbReference type="NCBIfam" id="NF004679">
    <property type="entry name" value="PRK06019.1-5"/>
    <property type="match status" value="1"/>
</dbReference>
<comment type="caution">
    <text evidence="8">The sequence shown here is derived from an EMBL/GenBank/DDBJ whole genome shotgun (WGS) entry which is preliminary data.</text>
</comment>
<reference evidence="9" key="1">
    <citation type="submission" date="2019-01" db="EMBL/GenBank/DDBJ databases">
        <title>Cytophagaceae bacterium strain CAR-16.</title>
        <authorList>
            <person name="Chen W.-M."/>
        </authorList>
    </citation>
    <scope>NUCLEOTIDE SEQUENCE [LARGE SCALE GENOMIC DNA]</scope>
    <source>
        <strain evidence="9">CHR27</strain>
    </source>
</reference>